<name>A0A0D2A1M2_9EURO</name>
<proteinExistence type="predicted"/>
<keyword evidence="1" id="KW-0812">Transmembrane</keyword>
<dbReference type="GeneID" id="27330229"/>
<dbReference type="Proteomes" id="UP000053328">
    <property type="component" value="Unassembled WGS sequence"/>
</dbReference>
<dbReference type="VEuPathDB" id="FungiDB:PV08_03146"/>
<dbReference type="AlphaFoldDB" id="A0A0D2A1M2"/>
<keyword evidence="1" id="KW-1133">Transmembrane helix</keyword>
<evidence type="ECO:0000313" key="2">
    <source>
        <dbReference type="EMBL" id="KIW18857.1"/>
    </source>
</evidence>
<accession>A0A0D2A1M2</accession>
<feature type="transmembrane region" description="Helical" evidence="1">
    <location>
        <begin position="30"/>
        <end position="50"/>
    </location>
</feature>
<organism evidence="2 3">
    <name type="scientific">Exophiala spinifera</name>
    <dbReference type="NCBI Taxonomy" id="91928"/>
    <lineage>
        <taxon>Eukaryota</taxon>
        <taxon>Fungi</taxon>
        <taxon>Dikarya</taxon>
        <taxon>Ascomycota</taxon>
        <taxon>Pezizomycotina</taxon>
        <taxon>Eurotiomycetes</taxon>
        <taxon>Chaetothyriomycetidae</taxon>
        <taxon>Chaetothyriales</taxon>
        <taxon>Herpotrichiellaceae</taxon>
        <taxon>Exophiala</taxon>
    </lineage>
</organism>
<sequence>MLRVIISGTIASVFMGMTGATIGALMFDTATVPFVASACTGFVLGTFGFYRDAVRKSLRSLDRYPRLLQLHLDANFPHRGFETWPVDRFRSAVFGESWVLRSMLVASWLTATNAIDRILEAEEEAILAPLTRSADEPEMEVSNGNAKHI</sequence>
<protein>
    <submittedName>
        <fullName evidence="2">Uncharacterized protein</fullName>
    </submittedName>
</protein>
<dbReference type="STRING" id="91928.A0A0D2A1M2"/>
<evidence type="ECO:0000313" key="3">
    <source>
        <dbReference type="Proteomes" id="UP000053328"/>
    </source>
</evidence>
<reference evidence="2 3" key="1">
    <citation type="submission" date="2015-01" db="EMBL/GenBank/DDBJ databases">
        <title>The Genome Sequence of Exophiala spinifera CBS89968.</title>
        <authorList>
            <consortium name="The Broad Institute Genomics Platform"/>
            <person name="Cuomo C."/>
            <person name="de Hoog S."/>
            <person name="Gorbushina A."/>
            <person name="Stielow B."/>
            <person name="Teixiera M."/>
            <person name="Abouelleil A."/>
            <person name="Chapman S.B."/>
            <person name="Priest M."/>
            <person name="Young S.K."/>
            <person name="Wortman J."/>
            <person name="Nusbaum C."/>
            <person name="Birren B."/>
        </authorList>
    </citation>
    <scope>NUCLEOTIDE SEQUENCE [LARGE SCALE GENOMIC DNA]</scope>
    <source>
        <strain evidence="2 3">CBS 89968</strain>
    </source>
</reference>
<keyword evidence="3" id="KW-1185">Reference proteome</keyword>
<evidence type="ECO:0000256" key="1">
    <source>
        <dbReference type="SAM" id="Phobius"/>
    </source>
</evidence>
<dbReference type="HOGENOM" id="CLU_122467_0_0_1"/>
<dbReference type="EMBL" id="KN847493">
    <property type="protein sequence ID" value="KIW18857.1"/>
    <property type="molecule type" value="Genomic_DNA"/>
</dbReference>
<dbReference type="OrthoDB" id="5403641at2759"/>
<gene>
    <name evidence="2" type="ORF">PV08_03146</name>
</gene>
<keyword evidence="1" id="KW-0472">Membrane</keyword>
<dbReference type="RefSeq" id="XP_016239073.1">
    <property type="nucleotide sequence ID" value="XM_016377503.1"/>
</dbReference>